<evidence type="ECO:0000256" key="10">
    <source>
        <dbReference type="SAM" id="SignalP"/>
    </source>
</evidence>
<dbReference type="InterPro" id="IPR018047">
    <property type="entry name" value="Ammonium_transpt_CS"/>
</dbReference>
<dbReference type="OrthoDB" id="534912at2759"/>
<organism evidence="12 13">
    <name type="scientific">Perkinsus olseni</name>
    <name type="common">Perkinsus atlanticus</name>
    <dbReference type="NCBI Taxonomy" id="32597"/>
    <lineage>
        <taxon>Eukaryota</taxon>
        <taxon>Sar</taxon>
        <taxon>Alveolata</taxon>
        <taxon>Perkinsozoa</taxon>
        <taxon>Perkinsea</taxon>
        <taxon>Perkinsida</taxon>
        <taxon>Perkinsidae</taxon>
        <taxon>Perkinsus</taxon>
    </lineage>
</organism>
<comment type="subcellular location">
    <subcellularLocation>
        <location evidence="8">Cell membrane</location>
        <topology evidence="8">Multi-pass membrane protein</topology>
    </subcellularLocation>
    <subcellularLocation>
        <location evidence="1">Membrane</location>
        <topology evidence="1">Multi-pass membrane protein</topology>
    </subcellularLocation>
</comment>
<accession>A0A7J6LLG3</accession>
<feature type="region of interest" description="Disordered" evidence="9">
    <location>
        <begin position="479"/>
        <end position="503"/>
    </location>
</feature>
<keyword evidence="5 8" id="KW-1133">Transmembrane helix</keyword>
<keyword evidence="10" id="KW-0732">Signal</keyword>
<evidence type="ECO:0000256" key="1">
    <source>
        <dbReference type="ARBA" id="ARBA00004141"/>
    </source>
</evidence>
<protein>
    <recommendedName>
        <fullName evidence="8">Ammonium transporter</fullName>
    </recommendedName>
</protein>
<feature type="signal peptide" evidence="10">
    <location>
        <begin position="1"/>
        <end position="22"/>
    </location>
</feature>
<feature type="transmembrane region" description="Helical" evidence="8">
    <location>
        <begin position="388"/>
        <end position="408"/>
    </location>
</feature>
<evidence type="ECO:0000256" key="6">
    <source>
        <dbReference type="ARBA" id="ARBA00023136"/>
    </source>
</evidence>
<dbReference type="PANTHER" id="PTHR11730">
    <property type="entry name" value="AMMONIUM TRANSPORTER"/>
    <property type="match status" value="1"/>
</dbReference>
<dbReference type="GO" id="GO:0005886">
    <property type="term" value="C:plasma membrane"/>
    <property type="evidence" value="ECO:0007669"/>
    <property type="project" value="UniProtKB-SubCell"/>
</dbReference>
<keyword evidence="7 8" id="KW-0924">Ammonia transport</keyword>
<feature type="transmembrane region" description="Helical" evidence="8">
    <location>
        <begin position="428"/>
        <end position="451"/>
    </location>
</feature>
<feature type="transmembrane region" description="Helical" evidence="8">
    <location>
        <begin position="330"/>
        <end position="347"/>
    </location>
</feature>
<dbReference type="EMBL" id="JABAHT010000243">
    <property type="protein sequence ID" value="KAF4660109.1"/>
    <property type="molecule type" value="Genomic_DNA"/>
</dbReference>
<comment type="caution">
    <text evidence="12">The sequence shown here is derived from an EMBL/GenBank/DDBJ whole genome shotgun (WGS) entry which is preliminary data.</text>
</comment>
<evidence type="ECO:0000256" key="9">
    <source>
        <dbReference type="SAM" id="MobiDB-lite"/>
    </source>
</evidence>
<gene>
    <name evidence="12" type="ORF">FOZ61_004247</name>
</gene>
<feature type="domain" description="Ammonium transporter AmtB-like" evidence="11">
    <location>
        <begin position="67"/>
        <end position="476"/>
    </location>
</feature>
<dbReference type="GO" id="GO:0097272">
    <property type="term" value="P:ammonium homeostasis"/>
    <property type="evidence" value="ECO:0007669"/>
    <property type="project" value="TreeGrafter"/>
</dbReference>
<evidence type="ECO:0000256" key="2">
    <source>
        <dbReference type="ARBA" id="ARBA00005887"/>
    </source>
</evidence>
<evidence type="ECO:0000256" key="5">
    <source>
        <dbReference type="ARBA" id="ARBA00022989"/>
    </source>
</evidence>
<keyword evidence="6 8" id="KW-0472">Membrane</keyword>
<comment type="similarity">
    <text evidence="2 8">Belongs to the ammonia transporter channel (TC 1.A.11.2) family.</text>
</comment>
<evidence type="ECO:0000259" key="11">
    <source>
        <dbReference type="Pfam" id="PF00909"/>
    </source>
</evidence>
<name>A0A7J6LLG3_PEROL</name>
<feature type="transmembrane region" description="Helical" evidence="8">
    <location>
        <begin position="227"/>
        <end position="244"/>
    </location>
</feature>
<dbReference type="InterPro" id="IPR024041">
    <property type="entry name" value="NH4_transpt_AmtB-like_dom"/>
</dbReference>
<evidence type="ECO:0000313" key="13">
    <source>
        <dbReference type="Proteomes" id="UP000570595"/>
    </source>
</evidence>
<feature type="transmembrane region" description="Helical" evidence="8">
    <location>
        <begin position="353"/>
        <end position="376"/>
    </location>
</feature>
<feature type="transmembrane region" description="Helical" evidence="8">
    <location>
        <begin position="67"/>
        <end position="91"/>
    </location>
</feature>
<evidence type="ECO:0000256" key="7">
    <source>
        <dbReference type="ARBA" id="ARBA00023177"/>
    </source>
</evidence>
<dbReference type="Pfam" id="PF00909">
    <property type="entry name" value="Ammonium_transp"/>
    <property type="match status" value="1"/>
</dbReference>
<evidence type="ECO:0000256" key="3">
    <source>
        <dbReference type="ARBA" id="ARBA00022448"/>
    </source>
</evidence>
<dbReference type="Proteomes" id="UP000570595">
    <property type="component" value="Unassembled WGS sequence"/>
</dbReference>
<keyword evidence="4 8" id="KW-0812">Transmembrane</keyword>
<evidence type="ECO:0000256" key="8">
    <source>
        <dbReference type="RuleBase" id="RU362002"/>
    </source>
</evidence>
<feature type="transmembrane region" description="Helical" evidence="8">
    <location>
        <begin position="158"/>
        <end position="179"/>
    </location>
</feature>
<feature type="transmembrane region" description="Helical" evidence="8">
    <location>
        <begin position="103"/>
        <end position="125"/>
    </location>
</feature>
<sequence>MSKPLRSVFLVTLLLVLTIIEATDELSTADLLREYRLLQARVVDLESSSRSLQSATEDGLKAATDTIWLLVCGALVMFMQAGFASLEAGAVRVNNVQSILLKNLLDVCVGTLFWWAFGFAIAYGYGDSHGFFGRGLTSWPDDGSNVPVAGEYALKDWFFQWAFSATAATIVSGGVGVAERVNSVSYFVYSAIMTGFIYPFVVAWGWSGEFWLTNDFDSPYFDFAGSGIVHLTGGIGALVGAAILGPRRGRFDPSVDQSVFDPHSIPLIVLGTFILWFGWFGFNAGSTLSMSDAATAHTAALAAVNTVLSGASGGFTLFVIRFGLLPGHKFDVAGVCNGILAGLVSITAGCSNVIPGCAIIIGAIGGVFYQCASAGIRLLKIDDPLDAFPIHGVCGIWGVLAVPFFDFAKGMSSMSFSPDVGAGYQFGIQLLGIVAIIGYVGGCSAVVFGAMRLLKIFRIDQDHELRGYDQSAHAPAAAYHMSGKRSRSPSTDDDLRPPVEGLPGVQMIAVS</sequence>
<feature type="transmembrane region" description="Helical" evidence="8">
    <location>
        <begin position="265"/>
        <end position="282"/>
    </location>
</feature>
<feature type="chain" id="PRO_5029751556" description="Ammonium transporter" evidence="10">
    <location>
        <begin position="23"/>
        <end position="511"/>
    </location>
</feature>
<dbReference type="InterPro" id="IPR001905">
    <property type="entry name" value="Ammonium_transpt"/>
</dbReference>
<dbReference type="SUPFAM" id="SSF111352">
    <property type="entry name" value="Ammonium transporter"/>
    <property type="match status" value="1"/>
</dbReference>
<dbReference type="InterPro" id="IPR029020">
    <property type="entry name" value="Ammonium/urea_transptr"/>
</dbReference>
<reference evidence="12 13" key="1">
    <citation type="submission" date="2020-04" db="EMBL/GenBank/DDBJ databases">
        <title>Perkinsus olseni comparative genomics.</title>
        <authorList>
            <person name="Bogema D.R."/>
        </authorList>
    </citation>
    <scope>NUCLEOTIDE SEQUENCE [LARGE SCALE GENOMIC DNA]</scope>
    <source>
        <strain evidence="12">ATCC PRA-179</strain>
    </source>
</reference>
<feature type="transmembrane region" description="Helical" evidence="8">
    <location>
        <begin position="186"/>
        <end position="207"/>
    </location>
</feature>
<dbReference type="GO" id="GO:0008519">
    <property type="term" value="F:ammonium channel activity"/>
    <property type="evidence" value="ECO:0007669"/>
    <property type="project" value="InterPro"/>
</dbReference>
<dbReference type="PANTHER" id="PTHR11730:SF6">
    <property type="entry name" value="AMMONIUM TRANSPORTER"/>
    <property type="match status" value="1"/>
</dbReference>
<dbReference type="PROSITE" id="PS01219">
    <property type="entry name" value="AMMONIUM_TRANSP"/>
    <property type="match status" value="1"/>
</dbReference>
<proteinExistence type="inferred from homology"/>
<feature type="transmembrane region" description="Helical" evidence="8">
    <location>
        <begin position="294"/>
        <end position="318"/>
    </location>
</feature>
<dbReference type="NCBIfam" id="TIGR00836">
    <property type="entry name" value="amt"/>
    <property type="match status" value="1"/>
</dbReference>
<evidence type="ECO:0000256" key="4">
    <source>
        <dbReference type="ARBA" id="ARBA00022692"/>
    </source>
</evidence>
<dbReference type="AlphaFoldDB" id="A0A7J6LLG3"/>
<dbReference type="Gene3D" id="1.10.3430.10">
    <property type="entry name" value="Ammonium transporter AmtB like domains"/>
    <property type="match status" value="1"/>
</dbReference>
<keyword evidence="3 8" id="KW-0813">Transport</keyword>
<evidence type="ECO:0000313" key="12">
    <source>
        <dbReference type="EMBL" id="KAF4660109.1"/>
    </source>
</evidence>